<dbReference type="PATRIC" id="fig|52.7.peg.8811"/>
<dbReference type="PROSITE" id="PS51257">
    <property type="entry name" value="PROKAR_LIPOPROTEIN"/>
    <property type="match status" value="1"/>
</dbReference>
<gene>
    <name evidence="2" type="ORF">CMC5_080080</name>
</gene>
<dbReference type="STRING" id="52.CMC5_080080"/>
<feature type="compositionally biased region" description="Low complexity" evidence="1">
    <location>
        <begin position="52"/>
        <end position="65"/>
    </location>
</feature>
<protein>
    <recommendedName>
        <fullName evidence="4">TonB C-terminal domain-containing protein</fullName>
    </recommendedName>
</protein>
<sequence length="293" mass="29597">MCRVDVSSKGAQRDGMRCHAAALGWMSVALTMVGCRPEAPPASPDTVAVIDPAAGSTTSAPASATKAEEPAQDTSASPSDATSSRSGPAGDEDPAGPTKQYAIEVSREDDEARRRGVGQGGGGLRGVGQGGGGLSGVGQGGGGKGESSGAGSSPGAGSGFGRMAGSKSAGANVHPLAPKVQGKLSSAVIEQVVQKHINFFRFCYELALEKDPMLRGGVNVTFVIGKEGKVTSTREAASDLGNKEMTTCVVHSFQALKFPEPEGGGVVTVTYPLRFYRGAPLQSDPPAAPAPKQ</sequence>
<keyword evidence="3" id="KW-1185">Reference proteome</keyword>
<name>A0A0K1ET03_CHOCO</name>
<reference evidence="2 3" key="1">
    <citation type="submission" date="2015-07" db="EMBL/GenBank/DDBJ databases">
        <title>Genome analysis of myxobacterium Chondromyces crocatus Cm c5 reveals a high potential for natural compound synthesis and the genetic basis for the loss of fruiting body formation.</title>
        <authorList>
            <person name="Zaburannyi N."/>
            <person name="Bunk B."/>
            <person name="Maier J."/>
            <person name="Overmann J."/>
            <person name="Mueller R."/>
        </authorList>
    </citation>
    <scope>NUCLEOTIDE SEQUENCE [LARGE SCALE GENOMIC DNA]</scope>
    <source>
        <strain evidence="2 3">Cm c5</strain>
    </source>
</reference>
<dbReference type="Proteomes" id="UP000067626">
    <property type="component" value="Chromosome"/>
</dbReference>
<evidence type="ECO:0008006" key="4">
    <source>
        <dbReference type="Google" id="ProtNLM"/>
    </source>
</evidence>
<feature type="compositionally biased region" description="Low complexity" evidence="1">
    <location>
        <begin position="73"/>
        <end position="86"/>
    </location>
</feature>
<dbReference type="NCBIfam" id="NF033768">
    <property type="entry name" value="myxo_SS_tail"/>
    <property type="match status" value="1"/>
</dbReference>
<feature type="region of interest" description="Disordered" evidence="1">
    <location>
        <begin position="39"/>
        <end position="170"/>
    </location>
</feature>
<dbReference type="KEGG" id="ccro:CMC5_080080"/>
<evidence type="ECO:0000313" key="2">
    <source>
        <dbReference type="EMBL" id="AKT43772.1"/>
    </source>
</evidence>
<feature type="compositionally biased region" description="Gly residues" evidence="1">
    <location>
        <begin position="117"/>
        <end position="162"/>
    </location>
</feature>
<accession>A0A0K1ET03</accession>
<evidence type="ECO:0000313" key="3">
    <source>
        <dbReference type="Proteomes" id="UP000067626"/>
    </source>
</evidence>
<dbReference type="AlphaFoldDB" id="A0A0K1ET03"/>
<evidence type="ECO:0000256" key="1">
    <source>
        <dbReference type="SAM" id="MobiDB-lite"/>
    </source>
</evidence>
<proteinExistence type="predicted"/>
<dbReference type="EMBL" id="CP012159">
    <property type="protein sequence ID" value="AKT43772.1"/>
    <property type="molecule type" value="Genomic_DNA"/>
</dbReference>
<organism evidence="2 3">
    <name type="scientific">Chondromyces crocatus</name>
    <dbReference type="NCBI Taxonomy" id="52"/>
    <lineage>
        <taxon>Bacteria</taxon>
        <taxon>Pseudomonadati</taxon>
        <taxon>Myxococcota</taxon>
        <taxon>Polyangia</taxon>
        <taxon>Polyangiales</taxon>
        <taxon>Polyangiaceae</taxon>
        <taxon>Chondromyces</taxon>
    </lineage>
</organism>
<dbReference type="InterPro" id="IPR049806">
    <property type="entry name" value="MasK-like_C"/>
</dbReference>